<dbReference type="CDD" id="cd01647">
    <property type="entry name" value="RT_LTR"/>
    <property type="match status" value="1"/>
</dbReference>
<feature type="region of interest" description="Disordered" evidence="3">
    <location>
        <begin position="267"/>
        <end position="288"/>
    </location>
</feature>
<organism evidence="6 7">
    <name type="scientific">Sitophilus oryzae</name>
    <name type="common">Rice weevil</name>
    <name type="synonym">Curculio oryzae</name>
    <dbReference type="NCBI Taxonomy" id="7048"/>
    <lineage>
        <taxon>Eukaryota</taxon>
        <taxon>Metazoa</taxon>
        <taxon>Ecdysozoa</taxon>
        <taxon>Arthropoda</taxon>
        <taxon>Hexapoda</taxon>
        <taxon>Insecta</taxon>
        <taxon>Pterygota</taxon>
        <taxon>Neoptera</taxon>
        <taxon>Endopterygota</taxon>
        <taxon>Coleoptera</taxon>
        <taxon>Polyphaga</taxon>
        <taxon>Cucujiformia</taxon>
        <taxon>Curculionidae</taxon>
        <taxon>Dryophthorinae</taxon>
        <taxon>Sitophilus</taxon>
    </lineage>
</organism>
<evidence type="ECO:0000256" key="1">
    <source>
        <dbReference type="ARBA" id="ARBA00022801"/>
    </source>
</evidence>
<protein>
    <submittedName>
        <fullName evidence="7">Uncharacterized protein K02A2.6-like</fullName>
    </submittedName>
</protein>
<keyword evidence="6" id="KW-1185">Reference proteome</keyword>
<dbReference type="GO" id="GO:0008270">
    <property type="term" value="F:zinc ion binding"/>
    <property type="evidence" value="ECO:0007669"/>
    <property type="project" value="UniProtKB-KW"/>
</dbReference>
<evidence type="ECO:0000256" key="3">
    <source>
        <dbReference type="SAM" id="MobiDB-lite"/>
    </source>
</evidence>
<dbReference type="OrthoDB" id="6760635at2759"/>
<evidence type="ECO:0000313" key="6">
    <source>
        <dbReference type="Proteomes" id="UP000504635"/>
    </source>
</evidence>
<name>A0A6J2XIV8_SITOR</name>
<gene>
    <name evidence="7" type="primary">LOC115878303</name>
</gene>
<dbReference type="InterPro" id="IPR050951">
    <property type="entry name" value="Retrovirus_Pol_polyprotein"/>
</dbReference>
<dbReference type="InParanoid" id="A0A6J2XIV8"/>
<dbReference type="InterPro" id="IPR043502">
    <property type="entry name" value="DNA/RNA_pol_sf"/>
</dbReference>
<keyword evidence="2" id="KW-0479">Metal-binding</keyword>
<sequence>MGDSSGIKPFLCDTIDKANIRNEWQKWIRSFRLYLDSEIIAGQTRKRNKLLHLGGSQLQEVAYSIPGAVVDEEESFDILVGKLTEYFSPIQNSTFERHTFRNIKADKGETLNKFLLRVRQQASKCIFGSTSEEALEINIKDKLIDDWAPVELKRKLLEKERPLTEIIDLCQIHEQIKTQTNVMDAYPVGMPSTSSSVNKINVNATMKSCGRCGSVRHDSNFERCPAKVAKCYKCDRVGHFSIKCHTKSQKRPQPRSANTRYNKRGRFSSSVRYVDNPDDPESGNNDRDSDKNYECFKLNVAKERTDQRDELMECCVGGVPVTLLIDSGSKVNIINGSDWKHLKSNEAVVWNVESDVKASLKSYAVGQPLEIQRQFETTIMTPDKKEIITSFLVVKQGDISILGKETAQRLGVLKIGLDINRIVEIQPFPKIRNVIVQLSIDQSVKPVQQPLRRVPIAIEPLVQRKLEEALQRDIIEPVEGHSPWISPIVITFKADGDIRICIDMRRANQAILRENYPLPTFDTIMTKLAKANYFSRLDLEWAYHQIELDPESRPITTFITHRGMFRTRGCCSG</sequence>
<dbReference type="GO" id="GO:0004190">
    <property type="term" value="F:aspartic-type endopeptidase activity"/>
    <property type="evidence" value="ECO:0007669"/>
    <property type="project" value="InterPro"/>
</dbReference>
<dbReference type="AlphaFoldDB" id="A0A6J2XIV8"/>
<evidence type="ECO:0000256" key="2">
    <source>
        <dbReference type="PROSITE-ProRule" id="PRU00047"/>
    </source>
</evidence>
<keyword evidence="2" id="KW-0862">Zinc</keyword>
<dbReference type="PANTHER" id="PTHR37984:SF11">
    <property type="entry name" value="INTEGRASE CATALYTIC DOMAIN-CONTAINING PROTEIN"/>
    <property type="match status" value="1"/>
</dbReference>
<dbReference type="GO" id="GO:0071897">
    <property type="term" value="P:DNA biosynthetic process"/>
    <property type="evidence" value="ECO:0007669"/>
    <property type="project" value="UniProtKB-ARBA"/>
</dbReference>
<evidence type="ECO:0000259" key="4">
    <source>
        <dbReference type="PROSITE" id="PS50158"/>
    </source>
</evidence>
<evidence type="ECO:0000259" key="5">
    <source>
        <dbReference type="PROSITE" id="PS50175"/>
    </source>
</evidence>
<dbReference type="GeneID" id="115878303"/>
<dbReference type="Pfam" id="PF00078">
    <property type="entry name" value="RVT_1"/>
    <property type="match status" value="1"/>
</dbReference>
<dbReference type="Gene3D" id="3.10.10.10">
    <property type="entry name" value="HIV Type 1 Reverse Transcriptase, subunit A, domain 1"/>
    <property type="match status" value="1"/>
</dbReference>
<dbReference type="InterPro" id="IPR021109">
    <property type="entry name" value="Peptidase_aspartic_dom_sf"/>
</dbReference>
<dbReference type="PROSITE" id="PS50175">
    <property type="entry name" value="ASP_PROT_RETROV"/>
    <property type="match status" value="1"/>
</dbReference>
<dbReference type="Gene3D" id="2.40.70.10">
    <property type="entry name" value="Acid Proteases"/>
    <property type="match status" value="1"/>
</dbReference>
<dbReference type="InterPro" id="IPR000477">
    <property type="entry name" value="RT_dom"/>
</dbReference>
<dbReference type="PANTHER" id="PTHR37984">
    <property type="entry name" value="PROTEIN CBG26694"/>
    <property type="match status" value="1"/>
</dbReference>
<dbReference type="SUPFAM" id="SSF56672">
    <property type="entry name" value="DNA/RNA polymerases"/>
    <property type="match status" value="1"/>
</dbReference>
<evidence type="ECO:0000313" key="7">
    <source>
        <dbReference type="RefSeq" id="XP_030750619.1"/>
    </source>
</evidence>
<proteinExistence type="predicted"/>
<dbReference type="GO" id="GO:0003676">
    <property type="term" value="F:nucleic acid binding"/>
    <property type="evidence" value="ECO:0007669"/>
    <property type="project" value="InterPro"/>
</dbReference>
<dbReference type="Proteomes" id="UP000504635">
    <property type="component" value="Unplaced"/>
</dbReference>
<feature type="domain" description="Peptidase A2" evidence="5">
    <location>
        <begin position="321"/>
        <end position="406"/>
    </location>
</feature>
<keyword evidence="1" id="KW-0378">Hydrolase</keyword>
<accession>A0A6J2XIV8</accession>
<dbReference type="InterPro" id="IPR001995">
    <property type="entry name" value="Peptidase_A2_cat"/>
</dbReference>
<dbReference type="KEGG" id="soy:115878303"/>
<keyword evidence="2" id="KW-0863">Zinc-finger</keyword>
<feature type="domain" description="CCHC-type" evidence="4">
    <location>
        <begin position="230"/>
        <end position="244"/>
    </location>
</feature>
<reference evidence="7" key="1">
    <citation type="submission" date="2025-08" db="UniProtKB">
        <authorList>
            <consortium name="RefSeq"/>
        </authorList>
    </citation>
    <scope>IDENTIFICATION</scope>
    <source>
        <tissue evidence="7">Gonads</tissue>
    </source>
</reference>
<dbReference type="PROSITE" id="PS50158">
    <property type="entry name" value="ZF_CCHC"/>
    <property type="match status" value="1"/>
</dbReference>
<dbReference type="InterPro" id="IPR001878">
    <property type="entry name" value="Znf_CCHC"/>
</dbReference>
<dbReference type="RefSeq" id="XP_030750619.1">
    <property type="nucleotide sequence ID" value="XM_030894759.1"/>
</dbReference>
<dbReference type="GO" id="GO:0006508">
    <property type="term" value="P:proteolysis"/>
    <property type="evidence" value="ECO:0007669"/>
    <property type="project" value="InterPro"/>
</dbReference>
<dbReference type="SUPFAM" id="SSF50630">
    <property type="entry name" value="Acid proteases"/>
    <property type="match status" value="1"/>
</dbReference>